<reference evidence="3 4" key="1">
    <citation type="submission" date="2016-10" db="EMBL/GenBank/DDBJ databases">
        <authorList>
            <person name="de Groot N.N."/>
        </authorList>
    </citation>
    <scope>NUCLEOTIDE SEQUENCE [LARGE SCALE GENOMIC DNA]</scope>
    <source>
        <strain evidence="3 4">DSM 22007</strain>
    </source>
</reference>
<feature type="chain" id="PRO_5009300791" description="DUF2059 domain-containing protein" evidence="1">
    <location>
        <begin position="21"/>
        <end position="274"/>
    </location>
</feature>
<gene>
    <name evidence="3" type="ORF">SAMN04488092_101379</name>
</gene>
<feature type="signal peptide" evidence="1">
    <location>
        <begin position="1"/>
        <end position="20"/>
    </location>
</feature>
<dbReference type="Proteomes" id="UP000198634">
    <property type="component" value="Unassembled WGS sequence"/>
</dbReference>
<accession>A0A1H8ZBL6</accession>
<feature type="domain" description="DUF2059" evidence="2">
    <location>
        <begin position="80"/>
        <end position="135"/>
    </location>
</feature>
<dbReference type="Pfam" id="PF09832">
    <property type="entry name" value="DUF2059"/>
    <property type="match status" value="1"/>
</dbReference>
<organism evidence="3 4">
    <name type="scientific">Thalassovita taeanensis</name>
    <dbReference type="NCBI Taxonomy" id="657014"/>
    <lineage>
        <taxon>Bacteria</taxon>
        <taxon>Pseudomonadati</taxon>
        <taxon>Pseudomonadota</taxon>
        <taxon>Alphaproteobacteria</taxon>
        <taxon>Rhodobacterales</taxon>
        <taxon>Roseobacteraceae</taxon>
        <taxon>Thalassovita</taxon>
    </lineage>
</organism>
<evidence type="ECO:0000313" key="3">
    <source>
        <dbReference type="EMBL" id="SEP61810.1"/>
    </source>
</evidence>
<keyword evidence="4" id="KW-1185">Reference proteome</keyword>
<evidence type="ECO:0000259" key="2">
    <source>
        <dbReference type="Pfam" id="PF09832"/>
    </source>
</evidence>
<dbReference type="InterPro" id="IPR018637">
    <property type="entry name" value="DUF2059"/>
</dbReference>
<keyword evidence="1" id="KW-0732">Signal</keyword>
<dbReference type="STRING" id="657014.SAMN04488092_101379"/>
<name>A0A1H8ZBL6_9RHOB</name>
<evidence type="ECO:0000256" key="1">
    <source>
        <dbReference type="SAM" id="SignalP"/>
    </source>
</evidence>
<protein>
    <recommendedName>
        <fullName evidence="2">DUF2059 domain-containing protein</fullName>
    </recommendedName>
</protein>
<sequence length="274" mass="30411">MRKLLTLMFVLICAAMPAHAQTQDAERIDALFQALGMKQVFVVMREEGLAYGEDLAADMLPGGSGPAWKGLVSRIYDPVKMEQVVRTAFESSFGATDTASLIAFFDSETGRRIVQLEIEARHTVLDKVVEEAARERFRSADVPYEPHLAAIAAYIGANDLVEYNVVGALNANYMFFRGLTQGGAMDMTEEDILRDVWAQEDETREDTREWLFAYLMLAYEPLSAAQIRSYAELSLTPEGKALNHALFAGFDRMYGDISLTLGLALAQQMEGEAL</sequence>
<evidence type="ECO:0000313" key="4">
    <source>
        <dbReference type="Proteomes" id="UP000198634"/>
    </source>
</evidence>
<proteinExistence type="predicted"/>
<dbReference type="AlphaFoldDB" id="A0A1H8ZBL6"/>
<dbReference type="EMBL" id="FOEP01000001">
    <property type="protein sequence ID" value="SEP61810.1"/>
    <property type="molecule type" value="Genomic_DNA"/>
</dbReference>